<gene>
    <name evidence="1" type="ORF">E2986_12263</name>
</gene>
<proteinExistence type="predicted"/>
<reference evidence="1" key="1">
    <citation type="submission" date="2019-11" db="EMBL/GenBank/DDBJ databases">
        <title>The nuclear and mitochondrial genomes of Frieseomelitta varia - a highly eusocial stingless bee (Meliponini) with a permanently sterile worker caste.</title>
        <authorList>
            <person name="Freitas F.C.P."/>
            <person name="Lourenco A.P."/>
            <person name="Nunes F.M.F."/>
            <person name="Paschoal A.R."/>
            <person name="Abreu F.C.P."/>
            <person name="Barbin F.O."/>
            <person name="Bataglia L."/>
            <person name="Cardoso-Junior C.A.M."/>
            <person name="Cervoni M.S."/>
            <person name="Silva S.R."/>
            <person name="Dalarmi F."/>
            <person name="Del Lama M.A."/>
            <person name="Depintor T.S."/>
            <person name="Ferreira K.M."/>
            <person name="Goria P.S."/>
            <person name="Jaskot M.C."/>
            <person name="Lago D.C."/>
            <person name="Luna-Lucena D."/>
            <person name="Moda L.M."/>
            <person name="Nascimento L."/>
            <person name="Pedrino M."/>
            <person name="Rabico F.O."/>
            <person name="Sanches F.C."/>
            <person name="Santos D.E."/>
            <person name="Santos C.G."/>
            <person name="Vieira J."/>
            <person name="Lopes T.F."/>
            <person name="Barchuk A.R."/>
            <person name="Hartfelder K."/>
            <person name="Simoes Z.L.P."/>
            <person name="Bitondi M.M.G."/>
            <person name="Pinheiro D.G."/>
        </authorList>
    </citation>
    <scope>NUCLEOTIDE SEQUENCE</scope>
    <source>
        <strain evidence="1">USP_RPSP 00005682</strain>
        <tissue evidence="1">Whole individual</tissue>
    </source>
</reference>
<evidence type="ECO:0000313" key="1">
    <source>
        <dbReference type="EMBL" id="KAF3429909.1"/>
    </source>
</evidence>
<evidence type="ECO:0000313" key="2">
    <source>
        <dbReference type="Proteomes" id="UP000655588"/>
    </source>
</evidence>
<protein>
    <submittedName>
        <fullName evidence="1">Uncharacterized protein</fullName>
    </submittedName>
</protein>
<comment type="caution">
    <text evidence="1">The sequence shown here is derived from an EMBL/GenBank/DDBJ whole genome shotgun (WGS) entry which is preliminary data.</text>
</comment>
<name>A0A833RW26_9HYME</name>
<sequence>FARKWYFIAGTSTNLSSCGRLLVKKATSTEFLIKFRTHRHKSNIFPVSDMAGKVDGNNIVTYWLRSKRKLGPFYHVVISAKYDTTIGMLVCTGTKGVHGKQVGHDLVPREELAFADLGGTEIQTGGVR</sequence>
<dbReference type="Proteomes" id="UP000655588">
    <property type="component" value="Unassembled WGS sequence"/>
</dbReference>
<keyword evidence="2" id="KW-1185">Reference proteome</keyword>
<accession>A0A833RW26</accession>
<dbReference type="AlphaFoldDB" id="A0A833RW26"/>
<dbReference type="EMBL" id="WNWW01000137">
    <property type="protein sequence ID" value="KAF3429909.1"/>
    <property type="molecule type" value="Genomic_DNA"/>
</dbReference>
<organism evidence="1 2">
    <name type="scientific">Frieseomelitta varia</name>
    <dbReference type="NCBI Taxonomy" id="561572"/>
    <lineage>
        <taxon>Eukaryota</taxon>
        <taxon>Metazoa</taxon>
        <taxon>Ecdysozoa</taxon>
        <taxon>Arthropoda</taxon>
        <taxon>Hexapoda</taxon>
        <taxon>Insecta</taxon>
        <taxon>Pterygota</taxon>
        <taxon>Neoptera</taxon>
        <taxon>Endopterygota</taxon>
        <taxon>Hymenoptera</taxon>
        <taxon>Apocrita</taxon>
        <taxon>Aculeata</taxon>
        <taxon>Apoidea</taxon>
        <taxon>Anthophila</taxon>
        <taxon>Apidae</taxon>
        <taxon>Frieseomelitta</taxon>
    </lineage>
</organism>
<feature type="non-terminal residue" evidence="1">
    <location>
        <position position="128"/>
    </location>
</feature>